<geneLocation type="plasmid" evidence="3">
    <name>phda2c.2</name>
</geneLocation>
<evidence type="ECO:0000313" key="3">
    <source>
        <dbReference type="Proteomes" id="UP000230008"/>
    </source>
</evidence>
<organism evidence="1 3">
    <name type="scientific">Candidatus Williamhamiltonella defendens</name>
    <dbReference type="NCBI Taxonomy" id="138072"/>
    <lineage>
        <taxon>Bacteria</taxon>
        <taxon>Pseudomonadati</taxon>
        <taxon>Pseudomonadota</taxon>
        <taxon>Gammaproteobacteria</taxon>
        <taxon>Enterobacterales</taxon>
        <taxon>Enterobacteriaceae</taxon>
        <taxon>aphid secondary symbionts</taxon>
        <taxon>Candidatus Williamhamiltonella</taxon>
    </lineage>
</organism>
<protein>
    <submittedName>
        <fullName evidence="1">Uncharacterized protein</fullName>
    </submittedName>
</protein>
<reference evidence="1" key="3">
    <citation type="journal article" date="2018" name="Genome Biol. Evol.">
        <title>Culture-Facilitated Comparative Genomics of the Facultative Symbiont Hamiltonella defensa.</title>
        <authorList>
            <person name="Chevignon G."/>
            <person name="Boyd B.M."/>
            <person name="Brandt J.W."/>
            <person name="Oliver K.M."/>
            <person name="Strand M.R."/>
        </authorList>
    </citation>
    <scope>NUCLEOTIDE SEQUENCE</scope>
    <source>
        <strain evidence="1">A2C</strain>
    </source>
</reference>
<keyword evidence="1" id="KW-0614">Plasmid</keyword>
<reference evidence="3" key="2">
    <citation type="submission" date="2017-11" db="EMBL/GenBank/DDBJ databases">
        <title>PacBio sequencing of new strain of the secondary endosymbiont Candidatus Hamiltonella defensa.</title>
        <authorList>
            <person name="Strand M.R."/>
            <person name="Oliver K."/>
        </authorList>
    </citation>
    <scope>NUCLEOTIDE SEQUENCE [LARGE SCALE GENOMIC DNA]</scope>
    <source>
        <strain evidence="3">A2C</strain>
        <plasmid evidence="3">phda2c.2</plasmid>
    </source>
</reference>
<name>A0A2D3T539_9ENTR</name>
<sequence>MYEISPEKRQCIEDNFNTKIDRKNHNTVLTQSTESNALSYEDDYYNKYKANKWTFMSNFRDEESPVFANEVTAYQYELVAKENRFYGELPQTIKRKNVVNEETLSLTEGKHGEELYNIFFEKTPNGKSTKRIMDNFGLHAKEVRRVDKETTYRNTPKIITDFYIDIAPANSKATTQ</sequence>
<reference evidence="3" key="1">
    <citation type="submission" date="2016-10" db="EMBL/GenBank/DDBJ databases">
        <authorList>
            <person name="Chevignon G."/>
        </authorList>
    </citation>
    <scope>NUCLEOTIDE SEQUENCE [LARGE SCALE GENOMIC DNA]</scope>
    <source>
        <strain evidence="3">A2C</strain>
        <plasmid evidence="3">phda2c.2</plasmid>
    </source>
</reference>
<gene>
    <name evidence="1" type="ORF">BJP41_10475</name>
    <name evidence="2" type="ORF">BJP41_10480</name>
</gene>
<geneLocation type="plasmid" evidence="1">
    <name>pHDA2C.2</name>
</geneLocation>
<accession>A0A2D3T539</accession>
<evidence type="ECO:0000313" key="2">
    <source>
        <dbReference type="EMBL" id="ATW30897.1"/>
    </source>
</evidence>
<dbReference type="Proteomes" id="UP000230008">
    <property type="component" value="Plasmid pHDA2C.2"/>
</dbReference>
<dbReference type="EMBL" id="CP017608">
    <property type="protein sequence ID" value="ATW30896.1"/>
    <property type="molecule type" value="Genomic_DNA"/>
</dbReference>
<dbReference type="EMBL" id="CP017608">
    <property type="protein sequence ID" value="ATW30897.1"/>
    <property type="molecule type" value="Genomic_DNA"/>
</dbReference>
<dbReference type="AlphaFoldDB" id="A0A2D3T539"/>
<proteinExistence type="predicted"/>
<evidence type="ECO:0000313" key="1">
    <source>
        <dbReference type="EMBL" id="ATW30896.1"/>
    </source>
</evidence>